<feature type="region of interest" description="Disordered" evidence="1">
    <location>
        <begin position="365"/>
        <end position="423"/>
    </location>
</feature>
<feature type="compositionally biased region" description="Basic and acidic residues" evidence="1">
    <location>
        <begin position="1"/>
        <end position="13"/>
    </location>
</feature>
<accession>A0A1V8TT09</accession>
<feature type="compositionally biased region" description="Polar residues" evidence="1">
    <location>
        <begin position="15"/>
        <end position="32"/>
    </location>
</feature>
<name>A0A1V8TT09_9PEZI</name>
<dbReference type="EMBL" id="NAJO01000002">
    <property type="protein sequence ID" value="OQO14535.1"/>
    <property type="molecule type" value="Genomic_DNA"/>
</dbReference>
<feature type="region of interest" description="Disordered" evidence="1">
    <location>
        <begin position="294"/>
        <end position="314"/>
    </location>
</feature>
<dbReference type="AlphaFoldDB" id="A0A1V8TT09"/>
<evidence type="ECO:0000313" key="3">
    <source>
        <dbReference type="Proteomes" id="UP000192596"/>
    </source>
</evidence>
<organism evidence="2 3">
    <name type="scientific">Cryoendolithus antarcticus</name>
    <dbReference type="NCBI Taxonomy" id="1507870"/>
    <lineage>
        <taxon>Eukaryota</taxon>
        <taxon>Fungi</taxon>
        <taxon>Dikarya</taxon>
        <taxon>Ascomycota</taxon>
        <taxon>Pezizomycotina</taxon>
        <taxon>Dothideomycetes</taxon>
        <taxon>Dothideomycetidae</taxon>
        <taxon>Cladosporiales</taxon>
        <taxon>Cladosporiaceae</taxon>
        <taxon>Cryoendolithus</taxon>
    </lineage>
</organism>
<evidence type="ECO:0000256" key="1">
    <source>
        <dbReference type="SAM" id="MobiDB-lite"/>
    </source>
</evidence>
<gene>
    <name evidence="2" type="ORF">B0A48_01413</name>
</gene>
<feature type="compositionally biased region" description="Polar residues" evidence="1">
    <location>
        <begin position="366"/>
        <end position="384"/>
    </location>
</feature>
<keyword evidence="3" id="KW-1185">Reference proteome</keyword>
<protein>
    <submittedName>
        <fullName evidence="2">Uncharacterized protein</fullName>
    </submittedName>
</protein>
<dbReference type="Proteomes" id="UP000192596">
    <property type="component" value="Unassembled WGS sequence"/>
</dbReference>
<feature type="region of interest" description="Disordered" evidence="1">
    <location>
        <begin position="1"/>
        <end position="45"/>
    </location>
</feature>
<comment type="caution">
    <text evidence="2">The sequence shown here is derived from an EMBL/GenBank/DDBJ whole genome shotgun (WGS) entry which is preliminary data.</text>
</comment>
<sequence>MPHILRSDRRYVSDEVSSTQPSDDDLCSSQNSDDAEGSDVELHGDVSGEDDEYLIVWEGFTIAECRGYKRIGWSSATVTALLRHAATYRYSAGCMPKVNTFLHLAREVGVPTEYGKECCEGALRRLATLITNRINDKALNPAVLTSKGSLETRTCSWATFTTAVIVHDPNFTHTQVVDSVWLVRHFLATGETRHPPLLGSGLSEKSLVREAMSVLVKGKYFKQCKSLDFQPTSPPGTEAFTPSKTFQTTTASTISSHLITPPSTIVSSHTATPAAPSPATKVVKSTVARNVLMTPSLSTTGETDVEPEAPGDSLRRCCKMTKNLLAQGNDALDPSNDPVSDVPAGLLDDLPYHTIQAKKRIGKWLRNNTGRSNPNAPSADSDSTFPGVDVPTPSHSDVSTFPGVDVPTPSHSDADSWDGDAVE</sequence>
<evidence type="ECO:0000313" key="2">
    <source>
        <dbReference type="EMBL" id="OQO14535.1"/>
    </source>
</evidence>
<reference evidence="3" key="1">
    <citation type="submission" date="2017-03" db="EMBL/GenBank/DDBJ databases">
        <title>Genomes of endolithic fungi from Antarctica.</title>
        <authorList>
            <person name="Coleine C."/>
            <person name="Masonjones S."/>
            <person name="Stajich J.E."/>
        </authorList>
    </citation>
    <scope>NUCLEOTIDE SEQUENCE [LARGE SCALE GENOMIC DNA]</scope>
    <source>
        <strain evidence="3">CCFEE 5527</strain>
    </source>
</reference>
<dbReference type="InParanoid" id="A0A1V8TT09"/>
<proteinExistence type="predicted"/>